<sequence>MDLLTEHGVRVETRGNVVSFTDEEDDLVVTTEDGRNFKTDIAVVSTGFVPETDLLQGQVKMDRKGAIITNKYGQSSDPDIYVAGDARTIEYNPTGDFEYIPLATNAVRQGLIAGINVFGNRWPEMGAQGTSAIELFGHTLSTTGLTYARALKAGFDADFSFFEDSYRPGFMPSTEMITIVIVYDKKDLRILGAQFFSKYDVAQSANTLSLAIQNKNTLKDLAFVDMLFQPYYDQPFNYINLAAQEGLKKEGLI</sequence>
<dbReference type="Gene3D" id="3.50.50.60">
    <property type="entry name" value="FAD/NAD(P)-binding domain"/>
    <property type="match status" value="1"/>
</dbReference>
<dbReference type="InterPro" id="IPR036188">
    <property type="entry name" value="FAD/NAD-bd_sf"/>
</dbReference>
<dbReference type="Pfam" id="PF02852">
    <property type="entry name" value="Pyr_redox_dim"/>
    <property type="match status" value="1"/>
</dbReference>
<comment type="similarity">
    <text evidence="2">Belongs to the class-III pyridine nucleotide-disulfide oxidoreductase family.</text>
</comment>
<evidence type="ECO:0000256" key="2">
    <source>
        <dbReference type="ARBA" id="ARBA00009130"/>
    </source>
</evidence>
<evidence type="ECO:0000313" key="10">
    <source>
        <dbReference type="EMBL" id="KRN93799.1"/>
    </source>
</evidence>
<dbReference type="SUPFAM" id="SSF55424">
    <property type="entry name" value="FAD/NAD-linked reductases, dimerisation (C-terminal) domain"/>
    <property type="match status" value="1"/>
</dbReference>
<comment type="caution">
    <text evidence="10">The sequence shown here is derived from an EMBL/GenBank/DDBJ whole genome shotgun (WGS) entry which is preliminary data.</text>
</comment>
<name>A0A0R2L4V1_9LACO</name>
<dbReference type="InterPro" id="IPR023753">
    <property type="entry name" value="FAD/NAD-binding_dom"/>
</dbReference>
<dbReference type="PANTHER" id="PTHR43429">
    <property type="entry name" value="PYRIDINE NUCLEOTIDE-DISULFIDE OXIDOREDUCTASE DOMAIN-CONTAINING"/>
    <property type="match status" value="1"/>
</dbReference>
<dbReference type="EMBL" id="JQBX01000010">
    <property type="protein sequence ID" value="KRN93799.1"/>
    <property type="molecule type" value="Genomic_DNA"/>
</dbReference>
<evidence type="ECO:0000256" key="7">
    <source>
        <dbReference type="ARBA" id="ARBA00023284"/>
    </source>
</evidence>
<evidence type="ECO:0000256" key="1">
    <source>
        <dbReference type="ARBA" id="ARBA00001974"/>
    </source>
</evidence>
<accession>A0A0R2L4V1</accession>
<keyword evidence="4" id="KW-0274">FAD</keyword>
<dbReference type="PATRIC" id="fig|331679.3.peg.204"/>
<dbReference type="InterPro" id="IPR016156">
    <property type="entry name" value="FAD/NAD-linked_Rdtase_dimer_sf"/>
</dbReference>
<dbReference type="PANTHER" id="PTHR43429:SF1">
    <property type="entry name" value="NAD(P)H SULFUR OXIDOREDUCTASE (COA-DEPENDENT)"/>
    <property type="match status" value="1"/>
</dbReference>
<keyword evidence="5" id="KW-0560">Oxidoreductase</keyword>
<evidence type="ECO:0000313" key="11">
    <source>
        <dbReference type="Proteomes" id="UP000051859"/>
    </source>
</evidence>
<keyword evidence="6" id="KW-0558">Oxidation</keyword>
<organism evidence="10 11">
    <name type="scientific">Pediococcus stilesii</name>
    <dbReference type="NCBI Taxonomy" id="331679"/>
    <lineage>
        <taxon>Bacteria</taxon>
        <taxon>Bacillati</taxon>
        <taxon>Bacillota</taxon>
        <taxon>Bacilli</taxon>
        <taxon>Lactobacillales</taxon>
        <taxon>Lactobacillaceae</taxon>
        <taxon>Pediococcus</taxon>
    </lineage>
</organism>
<keyword evidence="7" id="KW-0676">Redox-active center</keyword>
<evidence type="ECO:0000259" key="8">
    <source>
        <dbReference type="Pfam" id="PF02852"/>
    </source>
</evidence>
<comment type="cofactor">
    <cofactor evidence="1">
        <name>FAD</name>
        <dbReference type="ChEBI" id="CHEBI:57692"/>
    </cofactor>
</comment>
<reference evidence="10 11" key="1">
    <citation type="journal article" date="2015" name="Genome Announc.">
        <title>Expanding the biotechnology potential of lactobacilli through comparative genomics of 213 strains and associated genera.</title>
        <authorList>
            <person name="Sun Z."/>
            <person name="Harris H.M."/>
            <person name="McCann A."/>
            <person name="Guo C."/>
            <person name="Argimon S."/>
            <person name="Zhang W."/>
            <person name="Yang X."/>
            <person name="Jeffery I.B."/>
            <person name="Cooney J.C."/>
            <person name="Kagawa T.F."/>
            <person name="Liu W."/>
            <person name="Song Y."/>
            <person name="Salvetti E."/>
            <person name="Wrobel A."/>
            <person name="Rasinkangas P."/>
            <person name="Parkhill J."/>
            <person name="Rea M.C."/>
            <person name="O'Sullivan O."/>
            <person name="Ritari J."/>
            <person name="Douillard F.P."/>
            <person name="Paul Ross R."/>
            <person name="Yang R."/>
            <person name="Briner A.E."/>
            <person name="Felis G.E."/>
            <person name="de Vos W.M."/>
            <person name="Barrangou R."/>
            <person name="Klaenhammer T.R."/>
            <person name="Caufield P.W."/>
            <person name="Cui Y."/>
            <person name="Zhang H."/>
            <person name="O'Toole P.W."/>
        </authorList>
    </citation>
    <scope>NUCLEOTIDE SEQUENCE [LARGE SCALE GENOMIC DNA]</scope>
    <source>
        <strain evidence="10 11">DSM 18001</strain>
    </source>
</reference>
<feature type="domain" description="FAD/NAD(P)-binding" evidence="9">
    <location>
        <begin position="2"/>
        <end position="110"/>
    </location>
</feature>
<protein>
    <submittedName>
        <fullName evidence="10">NADH oxidase</fullName>
    </submittedName>
</protein>
<gene>
    <name evidence="10" type="ORF">IV81_GL000201</name>
</gene>
<evidence type="ECO:0000256" key="5">
    <source>
        <dbReference type="ARBA" id="ARBA00023002"/>
    </source>
</evidence>
<dbReference type="InterPro" id="IPR004099">
    <property type="entry name" value="Pyr_nucl-diS_OxRdtase_dimer"/>
</dbReference>
<dbReference type="GO" id="GO:0016491">
    <property type="term" value="F:oxidoreductase activity"/>
    <property type="evidence" value="ECO:0007669"/>
    <property type="project" value="UniProtKB-KW"/>
</dbReference>
<evidence type="ECO:0000256" key="4">
    <source>
        <dbReference type="ARBA" id="ARBA00022827"/>
    </source>
</evidence>
<dbReference type="Pfam" id="PF07992">
    <property type="entry name" value="Pyr_redox_2"/>
    <property type="match status" value="1"/>
</dbReference>
<dbReference type="AlphaFoldDB" id="A0A0R2L4V1"/>
<keyword evidence="11" id="KW-1185">Reference proteome</keyword>
<evidence type="ECO:0000259" key="9">
    <source>
        <dbReference type="Pfam" id="PF07992"/>
    </source>
</evidence>
<keyword evidence="3" id="KW-0285">Flavoprotein</keyword>
<feature type="domain" description="Pyridine nucleotide-disulphide oxidoreductase dimerisation" evidence="8">
    <location>
        <begin position="139"/>
        <end position="230"/>
    </location>
</feature>
<evidence type="ECO:0000256" key="6">
    <source>
        <dbReference type="ARBA" id="ARBA00023097"/>
    </source>
</evidence>
<dbReference type="STRING" id="331679.IV81_GL000201"/>
<dbReference type="Proteomes" id="UP000051859">
    <property type="component" value="Unassembled WGS sequence"/>
</dbReference>
<evidence type="ECO:0000256" key="3">
    <source>
        <dbReference type="ARBA" id="ARBA00022630"/>
    </source>
</evidence>
<proteinExistence type="inferred from homology"/>
<dbReference type="SUPFAM" id="SSF51905">
    <property type="entry name" value="FAD/NAD(P)-binding domain"/>
    <property type="match status" value="1"/>
</dbReference>
<dbReference type="InterPro" id="IPR050260">
    <property type="entry name" value="FAD-bd_OxRdtase"/>
</dbReference>
<dbReference type="Gene3D" id="3.30.390.30">
    <property type="match status" value="1"/>
</dbReference>